<accession>A0A3S5BVH2</accession>
<protein>
    <submittedName>
        <fullName evidence="1">Uncharacterized protein</fullName>
    </submittedName>
</protein>
<evidence type="ECO:0000313" key="2">
    <source>
        <dbReference type="Proteomes" id="UP000784294"/>
    </source>
</evidence>
<dbReference type="EMBL" id="CAAALY010272085">
    <property type="protein sequence ID" value="VEL42008.1"/>
    <property type="molecule type" value="Genomic_DNA"/>
</dbReference>
<keyword evidence="2" id="KW-1185">Reference proteome</keyword>
<dbReference type="AlphaFoldDB" id="A0A3S5BVH2"/>
<sequence>MLPVKLDMAYFRNTLSHQLAKLNHSVGFNQSDPVWLDSPFRPVNLMTSQMPGLSTVYRQRNGDLIPILNVWRTGFAICPSNAPTHPIWDSDSTS</sequence>
<dbReference type="OrthoDB" id="6268706at2759"/>
<organism evidence="1 2">
    <name type="scientific">Protopolystoma xenopodis</name>
    <dbReference type="NCBI Taxonomy" id="117903"/>
    <lineage>
        <taxon>Eukaryota</taxon>
        <taxon>Metazoa</taxon>
        <taxon>Spiralia</taxon>
        <taxon>Lophotrochozoa</taxon>
        <taxon>Platyhelminthes</taxon>
        <taxon>Monogenea</taxon>
        <taxon>Polyopisthocotylea</taxon>
        <taxon>Polystomatidea</taxon>
        <taxon>Polystomatidae</taxon>
        <taxon>Protopolystoma</taxon>
    </lineage>
</organism>
<reference evidence="1" key="1">
    <citation type="submission" date="2018-11" db="EMBL/GenBank/DDBJ databases">
        <authorList>
            <consortium name="Pathogen Informatics"/>
        </authorList>
    </citation>
    <scope>NUCLEOTIDE SEQUENCE</scope>
</reference>
<evidence type="ECO:0000313" key="1">
    <source>
        <dbReference type="EMBL" id="VEL42008.1"/>
    </source>
</evidence>
<dbReference type="Proteomes" id="UP000784294">
    <property type="component" value="Unassembled WGS sequence"/>
</dbReference>
<proteinExistence type="predicted"/>
<name>A0A3S5BVH2_9PLAT</name>
<comment type="caution">
    <text evidence="1">The sequence shown here is derived from an EMBL/GenBank/DDBJ whole genome shotgun (WGS) entry which is preliminary data.</text>
</comment>
<gene>
    <name evidence="1" type="ORF">PXEA_LOCUS35448</name>
</gene>